<protein>
    <submittedName>
        <fullName evidence="2">GNAT family N-acetyltransferase</fullName>
        <ecNumber evidence="2">2.3.-.-</ecNumber>
    </submittedName>
</protein>
<evidence type="ECO:0000313" key="3">
    <source>
        <dbReference type="Proteomes" id="UP001637994"/>
    </source>
</evidence>
<keyword evidence="2" id="KW-0808">Transferase</keyword>
<keyword evidence="3" id="KW-1185">Reference proteome</keyword>
<proteinExistence type="predicted"/>
<dbReference type="EC" id="2.3.-.-" evidence="2"/>
<dbReference type="RefSeq" id="WP_410035224.1">
    <property type="nucleotide sequence ID" value="NZ_JBGMEF010000011.1"/>
</dbReference>
<comment type="caution">
    <text evidence="2">The sequence shown here is derived from an EMBL/GenBank/DDBJ whole genome shotgun (WGS) entry which is preliminary data.</text>
</comment>
<dbReference type="GO" id="GO:0016746">
    <property type="term" value="F:acyltransferase activity"/>
    <property type="evidence" value="ECO:0007669"/>
    <property type="project" value="UniProtKB-KW"/>
</dbReference>
<accession>A0ABW9MEQ4</accession>
<dbReference type="Proteomes" id="UP001637994">
    <property type="component" value="Unassembled WGS sequence"/>
</dbReference>
<organism evidence="2 3">
    <name type="scientific">Anaerococcus kampingae</name>
    <dbReference type="NCBI Taxonomy" id="3115614"/>
    <lineage>
        <taxon>Bacteria</taxon>
        <taxon>Bacillati</taxon>
        <taxon>Bacillota</taxon>
        <taxon>Tissierellia</taxon>
        <taxon>Tissierellales</taxon>
        <taxon>Peptoniphilaceae</taxon>
        <taxon>Anaerococcus</taxon>
    </lineage>
</organism>
<feature type="domain" description="N-acetyltransferase" evidence="1">
    <location>
        <begin position="4"/>
        <end position="156"/>
    </location>
</feature>
<dbReference type="InterPro" id="IPR000182">
    <property type="entry name" value="GNAT_dom"/>
</dbReference>
<dbReference type="Pfam" id="PF00583">
    <property type="entry name" value="Acetyltransf_1"/>
    <property type="match status" value="1"/>
</dbReference>
<name>A0ABW9MEQ4_9FIRM</name>
<keyword evidence="2" id="KW-0012">Acyltransferase</keyword>
<gene>
    <name evidence="2" type="ORF">ACCQ42_02210</name>
</gene>
<dbReference type="EMBL" id="JBGMEF010000011">
    <property type="protein sequence ID" value="MFO3666585.1"/>
    <property type="molecule type" value="Genomic_DNA"/>
</dbReference>
<sequence length="158" mass="18496">MGLIFTNKVEKVDLDKLMEVYRESNYENLNNLSYPCLDDLENAYKQYLVKDFFANKENYLATLRDENNYLAALRLHREDGGYLIEAIETREDSRKKGYGSRLLSLVISRVPEDLYLRSEVGEDNIKSIGLHKKQGFFEKEKIDKGLLFIRFGQKKKAI</sequence>
<dbReference type="Gene3D" id="3.40.630.30">
    <property type="match status" value="1"/>
</dbReference>
<dbReference type="InterPro" id="IPR016181">
    <property type="entry name" value="Acyl_CoA_acyltransferase"/>
</dbReference>
<dbReference type="SUPFAM" id="SSF55729">
    <property type="entry name" value="Acyl-CoA N-acyltransferases (Nat)"/>
    <property type="match status" value="1"/>
</dbReference>
<evidence type="ECO:0000259" key="1">
    <source>
        <dbReference type="PROSITE" id="PS51186"/>
    </source>
</evidence>
<dbReference type="PROSITE" id="PS51186">
    <property type="entry name" value="GNAT"/>
    <property type="match status" value="1"/>
</dbReference>
<reference evidence="2 3" key="1">
    <citation type="journal article" date="2025" name="Anaerobe">
        <title>Description of Anaerococcus kampingiae sp. nov., Anaerococcus groningensis sp. nov., Anaerococcus martiniensis sp. nov., and Anaerococcus cruorum sp. nov., isolated from human clinical specimens.</title>
        <authorList>
            <person name="Boiten K.E."/>
            <person name="Meijer J."/>
            <person name="van Wezel E.M."/>
            <person name="Veloo A.C.M."/>
        </authorList>
    </citation>
    <scope>NUCLEOTIDE SEQUENCE [LARGE SCALE GENOMIC DNA]</scope>
    <source>
        <strain evidence="2 3">ENR0874</strain>
    </source>
</reference>
<evidence type="ECO:0000313" key="2">
    <source>
        <dbReference type="EMBL" id="MFO3666585.1"/>
    </source>
</evidence>